<sequence length="397" mass="46463">MKKRILIITQNFPPEIGSAANRMKGICQALNEVADVTVWTTEPHYPQKDLYRQADFWEELPQDIKIRRIKTTSANFEQNFLRRFLLYLEVLFCFFKLIIRETETYDIVFVTSPPLSVPFIGLLAKRKFKANFVVDIRDLWPETLRAVKGIFPKLLRYLSYPIEKHIYHRADKLIINSEGFTEYIQKIVGDKRKIYFLPNGLTDFELKLAPASKKEEKITIVYTGNMGIAQDIDSLFHLAESFQRNKKARFLLIGYGRNYMEIQQKINEKGFENIIIKPPESRKRVWKRLQEADIAYIGLKEHPVFETVMPGKVIDYMGASLPIIGVASGYSKRIIEEAHSGVVFHKEDQHKITEKLAELIESQELRKFYGKNGNEYAQQNFNWQTNKGLLYKFIFED</sequence>
<dbReference type="InterPro" id="IPR028098">
    <property type="entry name" value="Glyco_trans_4-like_N"/>
</dbReference>
<keyword evidence="3" id="KW-0808">Transferase</keyword>
<dbReference type="PANTHER" id="PTHR45947:SF3">
    <property type="entry name" value="SULFOQUINOVOSYL TRANSFERASE SQD2"/>
    <property type="match status" value="1"/>
</dbReference>
<reference evidence="3 4" key="1">
    <citation type="submission" date="2020-03" db="EMBL/GenBank/DDBJ databases">
        <title>Soil Listeria distribution.</title>
        <authorList>
            <person name="Liao J."/>
            <person name="Wiedmann M."/>
        </authorList>
    </citation>
    <scope>NUCLEOTIDE SEQUENCE [LARGE SCALE GENOMIC DNA]</scope>
    <source>
        <strain evidence="3 4">FSL L7-1507</strain>
    </source>
</reference>
<dbReference type="InterPro" id="IPR050194">
    <property type="entry name" value="Glycosyltransferase_grp1"/>
</dbReference>
<gene>
    <name evidence="3" type="ORF">HB912_11965</name>
</gene>
<dbReference type="InterPro" id="IPR001296">
    <property type="entry name" value="Glyco_trans_1"/>
</dbReference>
<feature type="domain" description="Glycosyltransferase subfamily 4-like N-terminal" evidence="2">
    <location>
        <begin position="20"/>
        <end position="200"/>
    </location>
</feature>
<dbReference type="GO" id="GO:0016758">
    <property type="term" value="F:hexosyltransferase activity"/>
    <property type="evidence" value="ECO:0007669"/>
    <property type="project" value="TreeGrafter"/>
</dbReference>
<organism evidence="3 4">
    <name type="scientific">Listeria aquatica</name>
    <dbReference type="NCBI Taxonomy" id="1494960"/>
    <lineage>
        <taxon>Bacteria</taxon>
        <taxon>Bacillati</taxon>
        <taxon>Bacillota</taxon>
        <taxon>Bacilli</taxon>
        <taxon>Bacillales</taxon>
        <taxon>Listeriaceae</taxon>
        <taxon>Listeria</taxon>
    </lineage>
</organism>
<evidence type="ECO:0000313" key="4">
    <source>
        <dbReference type="Proteomes" id="UP000559885"/>
    </source>
</evidence>
<evidence type="ECO:0000313" key="3">
    <source>
        <dbReference type="EMBL" id="MBC1522363.1"/>
    </source>
</evidence>
<dbReference type="Pfam" id="PF00534">
    <property type="entry name" value="Glycos_transf_1"/>
    <property type="match status" value="1"/>
</dbReference>
<dbReference type="AlphaFoldDB" id="A0A841ZQ93"/>
<dbReference type="Proteomes" id="UP000559885">
    <property type="component" value="Unassembled WGS sequence"/>
</dbReference>
<feature type="domain" description="Glycosyl transferase family 1" evidence="1">
    <location>
        <begin position="210"/>
        <end position="374"/>
    </location>
</feature>
<dbReference type="Pfam" id="PF13579">
    <property type="entry name" value="Glyco_trans_4_4"/>
    <property type="match status" value="1"/>
</dbReference>
<dbReference type="EMBL" id="JAARRM010000006">
    <property type="protein sequence ID" value="MBC1522363.1"/>
    <property type="molecule type" value="Genomic_DNA"/>
</dbReference>
<proteinExistence type="predicted"/>
<evidence type="ECO:0000259" key="2">
    <source>
        <dbReference type="Pfam" id="PF13579"/>
    </source>
</evidence>
<comment type="caution">
    <text evidence="3">The sequence shown here is derived from an EMBL/GenBank/DDBJ whole genome shotgun (WGS) entry which is preliminary data.</text>
</comment>
<dbReference type="SUPFAM" id="SSF53756">
    <property type="entry name" value="UDP-Glycosyltransferase/glycogen phosphorylase"/>
    <property type="match status" value="1"/>
</dbReference>
<protein>
    <submittedName>
        <fullName evidence="3">Glycosyltransferase family 4 protein</fullName>
    </submittedName>
</protein>
<dbReference type="CDD" id="cd03794">
    <property type="entry name" value="GT4_WbuB-like"/>
    <property type="match status" value="1"/>
</dbReference>
<dbReference type="Gene3D" id="3.40.50.2000">
    <property type="entry name" value="Glycogen Phosphorylase B"/>
    <property type="match status" value="2"/>
</dbReference>
<accession>A0A841ZQ93</accession>
<evidence type="ECO:0000259" key="1">
    <source>
        <dbReference type="Pfam" id="PF00534"/>
    </source>
</evidence>
<name>A0A841ZQ93_9LIST</name>
<dbReference type="PANTHER" id="PTHR45947">
    <property type="entry name" value="SULFOQUINOVOSYL TRANSFERASE SQD2"/>
    <property type="match status" value="1"/>
</dbReference>